<comment type="caution">
    <text evidence="6">The sequence shown here is derived from an EMBL/GenBank/DDBJ whole genome shotgun (WGS) entry which is preliminary data.</text>
</comment>
<sequence>MAARPRTHKVNIPNLYCKFDRRTSKVYWQYRHPITGKFIGFGTDGDTAREAAIAANTMITEQQSKHINFLVDMTVKKTTNKEAGIRVSDWVGKYISLLEERLIEGEIKKATFKTRKSCAQVLSKRLPNVRLNNLDTKSIAAILDEYKSEGKNRMAQMLRATWGDIFKEAQHSGEIEPGFNPALATRVPRNKVTRGRLSFSQWKKIFDNAADLQPYLQNSMLLALITGQRRADILNMKFSDVWDGHLHITQSKTGTRLALPLTLFLPEINLSLDDVIRQCRDRVMSKYMIHHSRAHGSSKPGDPVTGNGVTRMFKQARIASGLKFTEGTTPPTFHEQRSLAERLFSAHGINTQTLLGHKTAAMTELYHDDRGADWITLAV</sequence>
<comment type="similarity">
    <text evidence="1">Belongs to the 'phage' integrase family.</text>
</comment>
<evidence type="ECO:0000256" key="2">
    <source>
        <dbReference type="ARBA" id="ARBA00022908"/>
    </source>
</evidence>
<dbReference type="PROSITE" id="PS51898">
    <property type="entry name" value="TYR_RECOMBINASE"/>
    <property type="match status" value="1"/>
</dbReference>
<feature type="domain" description="Tyr recombinase" evidence="5">
    <location>
        <begin position="192"/>
        <end position="379"/>
    </location>
</feature>
<dbReference type="InterPro" id="IPR050090">
    <property type="entry name" value="Tyrosine_recombinase_XerCD"/>
</dbReference>
<protein>
    <submittedName>
        <fullName evidence="6">Integrase</fullName>
    </submittedName>
</protein>
<dbReference type="PANTHER" id="PTHR30349:SF64">
    <property type="entry name" value="PROPHAGE INTEGRASE INTD-RELATED"/>
    <property type="match status" value="1"/>
</dbReference>
<dbReference type="InterPro" id="IPR010998">
    <property type="entry name" value="Integrase_recombinase_N"/>
</dbReference>
<dbReference type="InterPro" id="IPR013762">
    <property type="entry name" value="Integrase-like_cat_sf"/>
</dbReference>
<dbReference type="RefSeq" id="WP_120162331.1">
    <property type="nucleotide sequence ID" value="NZ_NSDJ01000002.1"/>
</dbReference>
<keyword evidence="4" id="KW-0233">DNA recombination</keyword>
<name>A0ABX9PP83_9GAMM</name>
<dbReference type="SUPFAM" id="SSF56349">
    <property type="entry name" value="DNA breaking-rejoining enzymes"/>
    <property type="match status" value="1"/>
</dbReference>
<evidence type="ECO:0000313" key="6">
    <source>
        <dbReference type="EMBL" id="RKF66291.1"/>
    </source>
</evidence>
<dbReference type="Pfam" id="PF00589">
    <property type="entry name" value="Phage_integrase"/>
    <property type="match status" value="1"/>
</dbReference>
<dbReference type="Proteomes" id="UP000284853">
    <property type="component" value="Unassembled WGS sequence"/>
</dbReference>
<accession>A0ABX9PP83</accession>
<dbReference type="SUPFAM" id="SSF54171">
    <property type="entry name" value="DNA-binding domain"/>
    <property type="match status" value="1"/>
</dbReference>
<dbReference type="Gene3D" id="1.10.443.10">
    <property type="entry name" value="Intergrase catalytic core"/>
    <property type="match status" value="1"/>
</dbReference>
<dbReference type="InterPro" id="IPR015094">
    <property type="entry name" value="Integrase_lambda-typ_DNA-bd_N"/>
</dbReference>
<dbReference type="Gene3D" id="3.30.160.60">
    <property type="entry name" value="Classic Zinc Finger"/>
    <property type="match status" value="1"/>
</dbReference>
<dbReference type="EMBL" id="NSDJ01000002">
    <property type="protein sequence ID" value="RKF66291.1"/>
    <property type="molecule type" value="Genomic_DNA"/>
</dbReference>
<dbReference type="Gene3D" id="1.10.150.130">
    <property type="match status" value="1"/>
</dbReference>
<organism evidence="6 7">
    <name type="scientific">Rahnella variigena</name>
    <dbReference type="NCBI Taxonomy" id="574964"/>
    <lineage>
        <taxon>Bacteria</taxon>
        <taxon>Pseudomonadati</taxon>
        <taxon>Pseudomonadota</taxon>
        <taxon>Gammaproteobacteria</taxon>
        <taxon>Enterobacterales</taxon>
        <taxon>Yersiniaceae</taxon>
        <taxon>Rahnella</taxon>
    </lineage>
</organism>
<keyword evidence="3" id="KW-0238">DNA-binding</keyword>
<dbReference type="Pfam" id="PF09003">
    <property type="entry name" value="Arm-DNA-bind_1"/>
    <property type="match status" value="1"/>
</dbReference>
<evidence type="ECO:0000256" key="3">
    <source>
        <dbReference type="ARBA" id="ARBA00023125"/>
    </source>
</evidence>
<evidence type="ECO:0000256" key="4">
    <source>
        <dbReference type="ARBA" id="ARBA00023172"/>
    </source>
</evidence>
<dbReference type="InterPro" id="IPR016177">
    <property type="entry name" value="DNA-bd_dom_sf"/>
</dbReference>
<dbReference type="PANTHER" id="PTHR30349">
    <property type="entry name" value="PHAGE INTEGRASE-RELATED"/>
    <property type="match status" value="1"/>
</dbReference>
<dbReference type="InterPro" id="IPR002104">
    <property type="entry name" value="Integrase_catalytic"/>
</dbReference>
<proteinExistence type="inferred from homology"/>
<evidence type="ECO:0000259" key="5">
    <source>
        <dbReference type="PROSITE" id="PS51898"/>
    </source>
</evidence>
<evidence type="ECO:0000313" key="7">
    <source>
        <dbReference type="Proteomes" id="UP000284853"/>
    </source>
</evidence>
<keyword evidence="7" id="KW-1185">Reference proteome</keyword>
<dbReference type="GeneID" id="302711698"/>
<gene>
    <name evidence="6" type="ORF">CKQ54_23120</name>
</gene>
<evidence type="ECO:0000256" key="1">
    <source>
        <dbReference type="ARBA" id="ARBA00008857"/>
    </source>
</evidence>
<dbReference type="InterPro" id="IPR011010">
    <property type="entry name" value="DNA_brk_join_enz"/>
</dbReference>
<reference evidence="6 7" key="1">
    <citation type="submission" date="2017-08" db="EMBL/GenBank/DDBJ databases">
        <title>Comparative genomics of bacteria isolated from necrotic lesions of AOD affected trees.</title>
        <authorList>
            <person name="Doonan J."/>
            <person name="Denman S."/>
            <person name="Mcdonald J.E."/>
        </authorList>
    </citation>
    <scope>NUCLEOTIDE SEQUENCE [LARGE SCALE GENOMIC DNA]</scope>
    <source>
        <strain evidence="6 7">CIP 105588</strain>
    </source>
</reference>
<keyword evidence="2" id="KW-0229">DNA integration</keyword>